<comment type="caution">
    <text evidence="2">The sequence shown here is derived from an EMBL/GenBank/DDBJ whole genome shotgun (WGS) entry which is preliminary data.</text>
</comment>
<gene>
    <name evidence="2" type="ORF">MEDL_41911</name>
</gene>
<dbReference type="EMBL" id="CAJPWZ010002014">
    <property type="protein sequence ID" value="CAG2228999.1"/>
    <property type="molecule type" value="Genomic_DNA"/>
</dbReference>
<evidence type="ECO:0000259" key="1">
    <source>
        <dbReference type="Pfam" id="PF24764"/>
    </source>
</evidence>
<protein>
    <recommendedName>
        <fullName evidence="1">Integrase core domain-containing protein</fullName>
    </recommendedName>
</protein>
<dbReference type="OrthoDB" id="6070127at2759"/>
<organism evidence="2 3">
    <name type="scientific">Mytilus edulis</name>
    <name type="common">Blue mussel</name>
    <dbReference type="NCBI Taxonomy" id="6550"/>
    <lineage>
        <taxon>Eukaryota</taxon>
        <taxon>Metazoa</taxon>
        <taxon>Spiralia</taxon>
        <taxon>Lophotrochozoa</taxon>
        <taxon>Mollusca</taxon>
        <taxon>Bivalvia</taxon>
        <taxon>Autobranchia</taxon>
        <taxon>Pteriomorphia</taxon>
        <taxon>Mytilida</taxon>
        <taxon>Mytiloidea</taxon>
        <taxon>Mytilidae</taxon>
        <taxon>Mytilinae</taxon>
        <taxon>Mytilus</taxon>
    </lineage>
</organism>
<reference evidence="2" key="1">
    <citation type="submission" date="2021-03" db="EMBL/GenBank/DDBJ databases">
        <authorList>
            <person name="Bekaert M."/>
        </authorList>
    </citation>
    <scope>NUCLEOTIDE SEQUENCE</scope>
</reference>
<dbReference type="Pfam" id="PF24764">
    <property type="entry name" value="rva_4"/>
    <property type="match status" value="1"/>
</dbReference>
<proteinExistence type="predicted"/>
<dbReference type="Proteomes" id="UP000683360">
    <property type="component" value="Unassembled WGS sequence"/>
</dbReference>
<keyword evidence="3" id="KW-1185">Reference proteome</keyword>
<dbReference type="PANTHER" id="PTHR46791">
    <property type="entry name" value="EXPRESSED PROTEIN"/>
    <property type="match status" value="1"/>
</dbReference>
<feature type="domain" description="Integrase core" evidence="1">
    <location>
        <begin position="213"/>
        <end position="338"/>
    </location>
</feature>
<name>A0A8S3TDI7_MYTED</name>
<accession>A0A8S3TDI7</accession>
<evidence type="ECO:0000313" key="3">
    <source>
        <dbReference type="Proteomes" id="UP000683360"/>
    </source>
</evidence>
<dbReference type="PANTHER" id="PTHR46791:SF5">
    <property type="entry name" value="CLR5 DOMAIN-CONTAINING PROTEIN-RELATED"/>
    <property type="match status" value="1"/>
</dbReference>
<evidence type="ECO:0000313" key="2">
    <source>
        <dbReference type="EMBL" id="CAG2228999.1"/>
    </source>
</evidence>
<sequence>MEESLMLSVLKKVDLKHAFVHFEREKITPNIVGMLSIHELEALGVSNSADMMKLRIECIKYGTIKPKKIQGSSGPPKFDIDKSTLENLLDNGFLISDVAKLLLVSERTIYRRMAQFDLNKRTFSELNDDDLDVVLGETIQEFPLCGENMLKHMLIAKGIRVQRWRLRDSIQRLDSSGAQARKSGRLHRRVYNVMGPNHLWHIDTNHKLVRWRVSNFGVPLRVRSDKGLENVSVADFMLSERGDRSMLTGPSTHNQRIERLWRDIFEGVLCYFYNLFYHMEDQDILDPFNLQNLAALHFIYIGEINRRLQLWETAWAGHRMRTVKSSPLILWSSGQLQNPVGIQLSETDLLEYGLEGQINLNNTEEGDRPIFAPISHLISEQSRQALREVNLTHENFGINDYLKCLEIITRN</sequence>
<dbReference type="InterPro" id="IPR058913">
    <property type="entry name" value="Integrase_dom_put"/>
</dbReference>
<dbReference type="AlphaFoldDB" id="A0A8S3TDI7"/>